<dbReference type="AlphaFoldDB" id="A0A3B7MF98"/>
<organism evidence="1 2">
    <name type="scientific">Paraflavitalea soli</name>
    <dbReference type="NCBI Taxonomy" id="2315862"/>
    <lineage>
        <taxon>Bacteria</taxon>
        <taxon>Pseudomonadati</taxon>
        <taxon>Bacteroidota</taxon>
        <taxon>Chitinophagia</taxon>
        <taxon>Chitinophagales</taxon>
        <taxon>Chitinophagaceae</taxon>
        <taxon>Paraflavitalea</taxon>
    </lineage>
</organism>
<accession>A0A3B7MF98</accession>
<dbReference type="OrthoDB" id="686440at2"/>
<sequence length="255" mass="29047">MGMCSVRFSIRGQQKSRHFIANSDRYTVDLSTFSTLTIMTKTTLCLILSLLTAFCTYAQTTPVVELPAFNDEYSALVKQLEAGQTDIDYRAFREKFIESEQFKIASKRSKEYDSLKKEMYTQMGKRNAPEVIKITKQMLSINYTSMIAHKILRQTYSIIGDTSNAARYKAIQFGLLNSIVNNGDGNTCTTAWPVVQIEEEYFILQMLGADVLKQSTDTKGGHCDKMEVKTEEGEKKTYYFGISKIFEGYKKLMSK</sequence>
<dbReference type="Proteomes" id="UP000263900">
    <property type="component" value="Chromosome"/>
</dbReference>
<evidence type="ECO:0000313" key="2">
    <source>
        <dbReference type="Proteomes" id="UP000263900"/>
    </source>
</evidence>
<reference evidence="1 2" key="1">
    <citation type="submission" date="2018-09" db="EMBL/GenBank/DDBJ databases">
        <title>Genome sequencing of strain 6GH32-13.</title>
        <authorList>
            <person name="Weon H.-Y."/>
            <person name="Heo J."/>
            <person name="Kwon S.-W."/>
        </authorList>
    </citation>
    <scope>NUCLEOTIDE SEQUENCE [LARGE SCALE GENOMIC DNA]</scope>
    <source>
        <strain evidence="1 2">5GH32-13</strain>
    </source>
</reference>
<proteinExistence type="predicted"/>
<name>A0A3B7MF98_9BACT</name>
<keyword evidence="2" id="KW-1185">Reference proteome</keyword>
<dbReference type="KEGG" id="pseg:D3H65_03030"/>
<dbReference type="Pfam" id="PF16266">
    <property type="entry name" value="DUF4919"/>
    <property type="match status" value="1"/>
</dbReference>
<evidence type="ECO:0000313" key="1">
    <source>
        <dbReference type="EMBL" id="AXY73004.1"/>
    </source>
</evidence>
<protein>
    <submittedName>
        <fullName evidence="1">DUF4919 domain-containing protein</fullName>
    </submittedName>
</protein>
<dbReference type="InterPro" id="IPR032578">
    <property type="entry name" value="DUF4919"/>
</dbReference>
<dbReference type="EMBL" id="CP032157">
    <property type="protein sequence ID" value="AXY73004.1"/>
    <property type="molecule type" value="Genomic_DNA"/>
</dbReference>
<gene>
    <name evidence="1" type="ORF">D3H65_03030</name>
</gene>